<comment type="caution">
    <text evidence="2">The sequence shown here is derived from an EMBL/GenBank/DDBJ whole genome shotgun (WGS) entry which is preliminary data.</text>
</comment>
<accession>A0ABD1HFT4</accession>
<feature type="region of interest" description="Disordered" evidence="1">
    <location>
        <begin position="1"/>
        <end position="59"/>
    </location>
</feature>
<proteinExistence type="predicted"/>
<feature type="region of interest" description="Disordered" evidence="1">
    <location>
        <begin position="76"/>
        <end position="103"/>
    </location>
</feature>
<protein>
    <submittedName>
        <fullName evidence="2">Uncharacterized protein</fullName>
    </submittedName>
</protein>
<evidence type="ECO:0000256" key="1">
    <source>
        <dbReference type="SAM" id="MobiDB-lite"/>
    </source>
</evidence>
<dbReference type="Proteomes" id="UP001567538">
    <property type="component" value="Unassembled WGS sequence"/>
</dbReference>
<name>A0ABD1HFT4_SALDI</name>
<dbReference type="EMBL" id="JBEAFC010000006">
    <property type="protein sequence ID" value="KAL1554403.1"/>
    <property type="molecule type" value="Genomic_DNA"/>
</dbReference>
<organism evidence="2 3">
    <name type="scientific">Salvia divinorum</name>
    <name type="common">Maria pastora</name>
    <name type="synonym">Diviner's sage</name>
    <dbReference type="NCBI Taxonomy" id="28513"/>
    <lineage>
        <taxon>Eukaryota</taxon>
        <taxon>Viridiplantae</taxon>
        <taxon>Streptophyta</taxon>
        <taxon>Embryophyta</taxon>
        <taxon>Tracheophyta</taxon>
        <taxon>Spermatophyta</taxon>
        <taxon>Magnoliopsida</taxon>
        <taxon>eudicotyledons</taxon>
        <taxon>Gunneridae</taxon>
        <taxon>Pentapetalae</taxon>
        <taxon>asterids</taxon>
        <taxon>lamiids</taxon>
        <taxon>Lamiales</taxon>
        <taxon>Lamiaceae</taxon>
        <taxon>Nepetoideae</taxon>
        <taxon>Mentheae</taxon>
        <taxon>Salviinae</taxon>
        <taxon>Salvia</taxon>
        <taxon>Salvia subgen. Calosphace</taxon>
    </lineage>
</organism>
<dbReference type="AlphaFoldDB" id="A0ABD1HFT4"/>
<sequence>MDVIAGNLPSSRGGLGSPPDPPLHQLSMHHSQPRRAQLLSASPPDRPLHSPAPDAAAVSPSDQVVLQVLLPGFHPWSADTKRRPGCSSFVIHPKRGKMDRTKS</sequence>
<keyword evidence="3" id="KW-1185">Reference proteome</keyword>
<evidence type="ECO:0000313" key="2">
    <source>
        <dbReference type="EMBL" id="KAL1554403.1"/>
    </source>
</evidence>
<reference evidence="2 3" key="1">
    <citation type="submission" date="2024-06" db="EMBL/GenBank/DDBJ databases">
        <title>A chromosome level genome sequence of Diviner's sage (Salvia divinorum).</title>
        <authorList>
            <person name="Ford S.A."/>
            <person name="Ro D.-K."/>
            <person name="Ness R.W."/>
            <person name="Phillips M.A."/>
        </authorList>
    </citation>
    <scope>NUCLEOTIDE SEQUENCE [LARGE SCALE GENOMIC DNA]</scope>
    <source>
        <strain evidence="2">SAF-2024a</strain>
        <tissue evidence="2">Leaf</tissue>
    </source>
</reference>
<evidence type="ECO:0000313" key="3">
    <source>
        <dbReference type="Proteomes" id="UP001567538"/>
    </source>
</evidence>
<gene>
    <name evidence="2" type="ORF">AAHA92_14965</name>
</gene>